<dbReference type="Proteomes" id="UP000254124">
    <property type="component" value="Unassembled WGS sequence"/>
</dbReference>
<name>A0A379XIB1_SALER</name>
<dbReference type="EMBL" id="UGWZ01000002">
    <property type="protein sequence ID" value="SUH95398.1"/>
    <property type="molecule type" value="Genomic_DNA"/>
</dbReference>
<proteinExistence type="predicted"/>
<dbReference type="Proteomes" id="UP000255443">
    <property type="component" value="Unassembled WGS sequence"/>
</dbReference>
<evidence type="ECO:0000313" key="2">
    <source>
        <dbReference type="EMBL" id="SUH95398.1"/>
    </source>
</evidence>
<dbReference type="AlphaFoldDB" id="A0A379XIB1"/>
<gene>
    <name evidence="2" type="ORF">NCTC7295_05619</name>
    <name evidence="1" type="ORF">NCTC7303_00088</name>
</gene>
<evidence type="ECO:0000313" key="4">
    <source>
        <dbReference type="Proteomes" id="UP000255443"/>
    </source>
</evidence>
<accession>A0A379XIB1</accession>
<dbReference type="EMBL" id="UGXC01000001">
    <property type="protein sequence ID" value="SUG27982.1"/>
    <property type="molecule type" value="Genomic_DNA"/>
</dbReference>
<evidence type="ECO:0000313" key="1">
    <source>
        <dbReference type="EMBL" id="SUG27982.1"/>
    </source>
</evidence>
<protein>
    <submittedName>
        <fullName evidence="2">Conjugal transfer protein TraE</fullName>
    </submittedName>
</protein>
<organism evidence="2 3">
    <name type="scientific">Salmonella enterica subsp. arizonae</name>
    <dbReference type="NCBI Taxonomy" id="59203"/>
    <lineage>
        <taxon>Bacteria</taxon>
        <taxon>Pseudomonadati</taxon>
        <taxon>Pseudomonadota</taxon>
        <taxon>Gammaproteobacteria</taxon>
        <taxon>Enterobacterales</taxon>
        <taxon>Enterobacteriaceae</taxon>
        <taxon>Salmonella</taxon>
    </lineage>
</organism>
<sequence length="274" mass="30643">MKLNKTGIGARLINSLDRKAIGERLINARQIQSTPLQVRYPQGVREVLGIMSEQLSISTSDLTRILVEDALREMFLPAGNATGNIIDRVEHIMQLHDITAPVLAALLAPWNIRPGVIQDPARLADYLSADALHNLADWFHVNPDWLDGRENFPVSCAGEWPATIDEFKMLVNTEKNTDIIFWHGFPFSGDNKREFCGVILRQKRVINGATIYPVLSLLPVLLSDEKKGWFSAIYNECKISVSPRRTLLKPALAESLIAGRVLPAVCFNTPLLPW</sequence>
<evidence type="ECO:0000313" key="3">
    <source>
        <dbReference type="Proteomes" id="UP000254124"/>
    </source>
</evidence>
<reference evidence="3 4" key="1">
    <citation type="submission" date="2018-06" db="EMBL/GenBank/DDBJ databases">
        <authorList>
            <consortium name="Pathogen Informatics"/>
            <person name="Doyle S."/>
        </authorList>
    </citation>
    <scope>NUCLEOTIDE SEQUENCE [LARGE SCALE GENOMIC DNA]</scope>
    <source>
        <strain evidence="2 3">NCTC7295</strain>
        <strain evidence="1 4">NCTC7303</strain>
    </source>
</reference>